<dbReference type="RefSeq" id="WP_077692480.1">
    <property type="nucleotide sequence ID" value="NZ_JACCHL010000001.1"/>
</dbReference>
<dbReference type="Pfam" id="PF01656">
    <property type="entry name" value="CbiA"/>
    <property type="match status" value="1"/>
</dbReference>
<reference evidence="2 5" key="3">
    <citation type="submission" date="2020-07" db="EMBL/GenBank/DDBJ databases">
        <title>Sequencing the genomes of 1000 actinobacteria strains.</title>
        <authorList>
            <person name="Klenk H.-P."/>
        </authorList>
    </citation>
    <scope>NUCLEOTIDE SEQUENCE [LARGE SCALE GENOMIC DNA]</scope>
    <source>
        <strain evidence="2 5">DSM 45278</strain>
    </source>
</reference>
<keyword evidence="4" id="KW-1185">Reference proteome</keyword>
<dbReference type="Gene3D" id="3.40.50.300">
    <property type="entry name" value="P-loop containing nucleotide triphosphate hydrolases"/>
    <property type="match status" value="1"/>
</dbReference>
<dbReference type="PANTHER" id="PTHR10803">
    <property type="entry name" value="ARSENICAL PUMP-DRIVING ATPASE ARSENITE-TRANSLOCATING ATPASE"/>
    <property type="match status" value="1"/>
</dbReference>
<dbReference type="Proteomes" id="UP000584931">
    <property type="component" value="Unassembled WGS sequence"/>
</dbReference>
<dbReference type="AlphaFoldDB" id="A0A1V3C689"/>
<dbReference type="GO" id="GO:0016887">
    <property type="term" value="F:ATP hydrolysis activity"/>
    <property type="evidence" value="ECO:0007669"/>
    <property type="project" value="InterPro"/>
</dbReference>
<gene>
    <name evidence="2" type="ORF">HNR06_002171</name>
    <name evidence="3" type="ORF">NOSIN_21245</name>
</gene>
<evidence type="ECO:0000313" key="3">
    <source>
        <dbReference type="EMBL" id="OOC56046.1"/>
    </source>
</evidence>
<sequence length="348" mass="37029">MSEGEHGPQPPGGARAKARLHIVTGKGGTGKTTVAAALARALASDGGRVLLVEVEGRQGVATLLGSPPLPYEEREMLSVPGGGTVCVLAADAEAALLEYLEMFYGMRRAGQALNRLGAVDFATTIAPGLRDVLLTGKATEAVRRRRGRRRRPSDAPSDAPFHYDAVVMDAPPTGRIARFLNVNSEVAGLARVGPIRNHADRVMEVIRSEQTRVHFVSLLEEMPAQETRDGIAEIHGLGLRLGMVLVNMVRPPLLDEADLAAAADGGPDLDALAAGLKEARFEAPGELAAALAGEVRAHALRVRLERRVRSDLEELGRPLLELPLLEGGVDRAALEVLARRLAEQGVRL</sequence>
<name>A0A1V3C689_9ACTN</name>
<dbReference type="OrthoDB" id="5242836at2"/>
<dbReference type="SUPFAM" id="SSF52540">
    <property type="entry name" value="P-loop containing nucleoside triphosphate hydrolases"/>
    <property type="match status" value="1"/>
</dbReference>
<comment type="caution">
    <text evidence="3">The sequence shown here is derived from an EMBL/GenBank/DDBJ whole genome shotgun (WGS) entry which is preliminary data.</text>
</comment>
<protein>
    <submittedName>
        <fullName evidence="2 3">ATPase</fullName>
    </submittedName>
</protein>
<accession>A0A7Y9XB89</accession>
<dbReference type="EMBL" id="MCOK01000001">
    <property type="protein sequence ID" value="OOC56046.1"/>
    <property type="molecule type" value="Genomic_DNA"/>
</dbReference>
<dbReference type="PANTHER" id="PTHR10803:SF31">
    <property type="entry name" value="ATPASE RV3679-RELATED"/>
    <property type="match status" value="1"/>
</dbReference>
<dbReference type="STRING" id="501010.NOSIN_21245"/>
<evidence type="ECO:0000313" key="5">
    <source>
        <dbReference type="Proteomes" id="UP000584931"/>
    </source>
</evidence>
<dbReference type="InterPro" id="IPR002586">
    <property type="entry name" value="CobQ/CobB/MinD/ParA_Nub-bd_dom"/>
</dbReference>
<dbReference type="Proteomes" id="UP000189004">
    <property type="component" value="Unassembled WGS sequence"/>
</dbReference>
<dbReference type="GO" id="GO:0005524">
    <property type="term" value="F:ATP binding"/>
    <property type="evidence" value="ECO:0007669"/>
    <property type="project" value="InterPro"/>
</dbReference>
<proteinExistence type="predicted"/>
<reference evidence="4" key="2">
    <citation type="submission" date="2016-08" db="EMBL/GenBank/DDBJ databases">
        <authorList>
            <person name="Tokovenko B."/>
            <person name="Kalinowski J."/>
        </authorList>
    </citation>
    <scope>NUCLEOTIDE SEQUENCE [LARGE SCALE GENOMIC DNA]</scope>
    <source>
        <strain evidence="4">UTMC102</strain>
    </source>
</reference>
<dbReference type="EMBL" id="JACCHL010000001">
    <property type="protein sequence ID" value="NYH52582.1"/>
    <property type="molecule type" value="Genomic_DNA"/>
</dbReference>
<reference evidence="3" key="1">
    <citation type="submission" date="2016-08" db="EMBL/GenBank/DDBJ databases">
        <authorList>
            <person name="Seilhamer J.J."/>
        </authorList>
    </citation>
    <scope>NUCLEOTIDE SEQUENCE [LARGE SCALE GENOMIC DNA]</scope>
    <source>
        <strain evidence="3">UTMC102</strain>
    </source>
</reference>
<dbReference type="InterPro" id="IPR016300">
    <property type="entry name" value="ATPase_ArsA/GET3"/>
</dbReference>
<organism evidence="3 4">
    <name type="scientific">Nocardiopsis sinuspersici</name>
    <dbReference type="NCBI Taxonomy" id="501010"/>
    <lineage>
        <taxon>Bacteria</taxon>
        <taxon>Bacillati</taxon>
        <taxon>Actinomycetota</taxon>
        <taxon>Actinomycetes</taxon>
        <taxon>Streptosporangiales</taxon>
        <taxon>Nocardiopsidaceae</taxon>
        <taxon>Nocardiopsis</taxon>
    </lineage>
</organism>
<evidence type="ECO:0000313" key="2">
    <source>
        <dbReference type="EMBL" id="NYH52582.1"/>
    </source>
</evidence>
<feature type="domain" description="CobQ/CobB/MinD/ParA nucleotide binding" evidence="1">
    <location>
        <begin position="22"/>
        <end position="57"/>
    </location>
</feature>
<evidence type="ECO:0000259" key="1">
    <source>
        <dbReference type="Pfam" id="PF01656"/>
    </source>
</evidence>
<dbReference type="InterPro" id="IPR027417">
    <property type="entry name" value="P-loop_NTPase"/>
</dbReference>
<evidence type="ECO:0000313" key="4">
    <source>
        <dbReference type="Proteomes" id="UP000189004"/>
    </source>
</evidence>
<accession>A0A1V3C689</accession>